<dbReference type="InterPro" id="IPR024528">
    <property type="entry name" value="ThrE_2"/>
</dbReference>
<accession>A0ABW4YQU2</accession>
<evidence type="ECO:0000313" key="10">
    <source>
        <dbReference type="EMBL" id="MFD2117942.1"/>
    </source>
</evidence>
<dbReference type="Pfam" id="PF12821">
    <property type="entry name" value="ThrE_2"/>
    <property type="match status" value="1"/>
</dbReference>
<evidence type="ECO:0000256" key="8">
    <source>
        <dbReference type="SAM" id="Phobius"/>
    </source>
</evidence>
<proteinExistence type="inferred from homology"/>
<reference evidence="11" key="1">
    <citation type="journal article" date="2019" name="Int. J. Syst. Evol. Microbiol.">
        <title>The Global Catalogue of Microorganisms (GCM) 10K type strain sequencing project: providing services to taxonomists for standard genome sequencing and annotation.</title>
        <authorList>
            <consortium name="The Broad Institute Genomics Platform"/>
            <consortium name="The Broad Institute Genome Sequencing Center for Infectious Disease"/>
            <person name="Wu L."/>
            <person name="Ma J."/>
        </authorList>
    </citation>
    <scope>NUCLEOTIDE SEQUENCE [LARGE SCALE GENOMIC DNA]</scope>
    <source>
        <strain evidence="11">GH52</strain>
    </source>
</reference>
<evidence type="ECO:0000256" key="5">
    <source>
        <dbReference type="ARBA" id="ARBA00022989"/>
    </source>
</evidence>
<dbReference type="Proteomes" id="UP001597362">
    <property type="component" value="Unassembled WGS sequence"/>
</dbReference>
<dbReference type="PANTHER" id="PTHR34390">
    <property type="entry name" value="UPF0442 PROTEIN YJJB-RELATED"/>
    <property type="match status" value="1"/>
</dbReference>
<evidence type="ECO:0000256" key="7">
    <source>
        <dbReference type="ARBA" id="ARBA00034125"/>
    </source>
</evidence>
<evidence type="ECO:0000256" key="2">
    <source>
        <dbReference type="ARBA" id="ARBA00022475"/>
    </source>
</evidence>
<evidence type="ECO:0000259" key="9">
    <source>
        <dbReference type="Pfam" id="PF12821"/>
    </source>
</evidence>
<evidence type="ECO:0000256" key="1">
    <source>
        <dbReference type="ARBA" id="ARBA00004651"/>
    </source>
</evidence>
<keyword evidence="3" id="KW-0997">Cell inner membrane</keyword>
<dbReference type="EMBL" id="JBHUHO010000048">
    <property type="protein sequence ID" value="MFD2117942.1"/>
    <property type="molecule type" value="Genomic_DNA"/>
</dbReference>
<feature type="transmembrane region" description="Helical" evidence="8">
    <location>
        <begin position="119"/>
        <end position="139"/>
    </location>
</feature>
<comment type="caution">
    <text evidence="10">The sequence shown here is derived from an EMBL/GenBank/DDBJ whole genome shotgun (WGS) entry which is preliminary data.</text>
</comment>
<keyword evidence="6 8" id="KW-0472">Membrane</keyword>
<keyword evidence="4 8" id="KW-0812">Transmembrane</keyword>
<organism evidence="10 11">
    <name type="scientific">Paenibacillus yanchengensis</name>
    <dbReference type="NCBI Taxonomy" id="2035833"/>
    <lineage>
        <taxon>Bacteria</taxon>
        <taxon>Bacillati</taxon>
        <taxon>Bacillota</taxon>
        <taxon>Bacilli</taxon>
        <taxon>Bacillales</taxon>
        <taxon>Paenibacillaceae</taxon>
        <taxon>Paenibacillus</taxon>
    </lineage>
</organism>
<comment type="similarity">
    <text evidence="7">Belongs to the ThrE exporter (TC 2.A.79) family.</text>
</comment>
<sequence>MSIWLHLLISFIATATFGFLFNVPAKLLPVCGFVGMTGWIINLAAKDWLALSSIVAVMLAAFGVTLISQFFARKLKTPIILFNVSGIILLVPGRLAYNAMRNVVEDQYDIAIELGTEALLISGAIAIGMMMSEVATQVVRKIFGRR</sequence>
<evidence type="ECO:0000256" key="4">
    <source>
        <dbReference type="ARBA" id="ARBA00022692"/>
    </source>
</evidence>
<keyword evidence="5 8" id="KW-1133">Transmembrane helix</keyword>
<evidence type="ECO:0000313" key="11">
    <source>
        <dbReference type="Proteomes" id="UP001597362"/>
    </source>
</evidence>
<name>A0ABW4YQU2_9BACL</name>
<feature type="domain" description="Threonine/Serine exporter ThrE" evidence="9">
    <location>
        <begin position="7"/>
        <end position="134"/>
    </location>
</feature>
<comment type="subcellular location">
    <subcellularLocation>
        <location evidence="1">Cell membrane</location>
        <topology evidence="1">Multi-pass membrane protein</topology>
    </subcellularLocation>
</comment>
<keyword evidence="11" id="KW-1185">Reference proteome</keyword>
<keyword evidence="2" id="KW-1003">Cell membrane</keyword>
<dbReference type="PANTHER" id="PTHR34390:SF1">
    <property type="entry name" value="SUCCINATE TRANSPORTER SUBUNIT YJJB-RELATED"/>
    <property type="match status" value="1"/>
</dbReference>
<protein>
    <submittedName>
        <fullName evidence="10">Threonine/serine exporter family protein</fullName>
    </submittedName>
</protein>
<evidence type="ECO:0000256" key="6">
    <source>
        <dbReference type="ARBA" id="ARBA00023136"/>
    </source>
</evidence>
<evidence type="ECO:0000256" key="3">
    <source>
        <dbReference type="ARBA" id="ARBA00022519"/>
    </source>
</evidence>
<dbReference type="RefSeq" id="WP_377775374.1">
    <property type="nucleotide sequence ID" value="NZ_JBHUHO010000048.1"/>
</dbReference>
<feature type="transmembrane region" description="Helical" evidence="8">
    <location>
        <begin position="79"/>
        <end position="99"/>
    </location>
</feature>
<dbReference type="InterPro" id="IPR050539">
    <property type="entry name" value="ThrE_Dicarb/AminoAcid_Exp"/>
</dbReference>
<feature type="transmembrane region" description="Helical" evidence="8">
    <location>
        <begin position="48"/>
        <end position="67"/>
    </location>
</feature>
<gene>
    <name evidence="10" type="ORF">ACFSJH_19605</name>
</gene>
<feature type="transmembrane region" description="Helical" evidence="8">
    <location>
        <begin position="7"/>
        <end position="28"/>
    </location>
</feature>